<protein>
    <submittedName>
        <fullName evidence="1">Uncharacterized protein</fullName>
    </submittedName>
</protein>
<accession>A0ABQ9G4C5</accession>
<comment type="caution">
    <text evidence="1">The sequence shown here is derived from an EMBL/GenBank/DDBJ whole genome shotgun (WGS) entry which is preliminary data.</text>
</comment>
<evidence type="ECO:0000313" key="1">
    <source>
        <dbReference type="EMBL" id="KAJ8867320.1"/>
    </source>
</evidence>
<keyword evidence="2" id="KW-1185">Reference proteome</keyword>
<name>A0ABQ9G4C5_9NEOP</name>
<dbReference type="SUPFAM" id="SSF56672">
    <property type="entry name" value="DNA/RNA polymerases"/>
    <property type="match status" value="1"/>
</dbReference>
<reference evidence="1 2" key="1">
    <citation type="submission" date="2023-02" db="EMBL/GenBank/DDBJ databases">
        <title>LHISI_Scaffold_Assembly.</title>
        <authorList>
            <person name="Stuart O.P."/>
            <person name="Cleave R."/>
            <person name="Magrath M.J.L."/>
            <person name="Mikheyev A.S."/>
        </authorList>
    </citation>
    <scope>NUCLEOTIDE SEQUENCE [LARGE SCALE GENOMIC DNA]</scope>
    <source>
        <strain evidence="1">Daus_M_001</strain>
        <tissue evidence="1">Leg muscle</tissue>
    </source>
</reference>
<dbReference type="PANTHER" id="PTHR31511">
    <property type="entry name" value="PROTEIN CBG23764"/>
    <property type="match status" value="1"/>
</dbReference>
<organism evidence="1 2">
    <name type="scientific">Dryococelus australis</name>
    <dbReference type="NCBI Taxonomy" id="614101"/>
    <lineage>
        <taxon>Eukaryota</taxon>
        <taxon>Metazoa</taxon>
        <taxon>Ecdysozoa</taxon>
        <taxon>Arthropoda</taxon>
        <taxon>Hexapoda</taxon>
        <taxon>Insecta</taxon>
        <taxon>Pterygota</taxon>
        <taxon>Neoptera</taxon>
        <taxon>Polyneoptera</taxon>
        <taxon>Phasmatodea</taxon>
        <taxon>Verophasmatodea</taxon>
        <taxon>Anareolatae</taxon>
        <taxon>Phasmatidae</taxon>
        <taxon>Eurycanthinae</taxon>
        <taxon>Dryococelus</taxon>
    </lineage>
</organism>
<proteinExistence type="predicted"/>
<gene>
    <name evidence="1" type="ORF">PR048_031121</name>
</gene>
<dbReference type="EMBL" id="JARBHB010000015">
    <property type="protein sequence ID" value="KAJ8867320.1"/>
    <property type="molecule type" value="Genomic_DNA"/>
</dbReference>
<evidence type="ECO:0000313" key="2">
    <source>
        <dbReference type="Proteomes" id="UP001159363"/>
    </source>
</evidence>
<dbReference type="PANTHER" id="PTHR31511:SF12">
    <property type="entry name" value="RHO TERMINATION FACTOR N-TERMINAL DOMAIN-CONTAINING PROTEIN"/>
    <property type="match status" value="1"/>
</dbReference>
<dbReference type="Proteomes" id="UP001159363">
    <property type="component" value="Chromosome 14"/>
</dbReference>
<dbReference type="InterPro" id="IPR043502">
    <property type="entry name" value="DNA/RNA_pol_sf"/>
</dbReference>
<sequence length="231" mass="26903">MKRGCRVNSKHLPEMCDSSQPSVYLQYVDAINLYGKAMSLPLPKCNFQWCDTDIIVMNVADDSNTGYIFEVDVEYLTSLNEYHKDLPFLPVNECPSGSKQKKPLTMLETKTRYVVHYRNFKQALAHGLKLPYIDLNTKKRRSARNDFGRDFVKLVNDSTFGKLMENKRKRQRAELLYDERRIKKAIAKTSFKDRMIYNESVVLVKPYREVILFDKPIHASFAVLDLSKTVM</sequence>